<feature type="region of interest" description="Disordered" evidence="11">
    <location>
        <begin position="57"/>
        <end position="132"/>
    </location>
</feature>
<feature type="compositionally biased region" description="Polar residues" evidence="11">
    <location>
        <begin position="107"/>
        <end position="120"/>
    </location>
</feature>
<evidence type="ECO:0000259" key="12">
    <source>
        <dbReference type="PROSITE" id="PS51030"/>
    </source>
</evidence>
<dbReference type="AlphaFoldDB" id="A0AAE9DSD9"/>
<dbReference type="PRINTS" id="PR00047">
    <property type="entry name" value="STROIDFINGER"/>
</dbReference>
<organism evidence="13 14">
    <name type="scientific">Caenorhabditis briggsae</name>
    <dbReference type="NCBI Taxonomy" id="6238"/>
    <lineage>
        <taxon>Eukaryota</taxon>
        <taxon>Metazoa</taxon>
        <taxon>Ecdysozoa</taxon>
        <taxon>Nematoda</taxon>
        <taxon>Chromadorea</taxon>
        <taxon>Rhabditida</taxon>
        <taxon>Rhabditina</taxon>
        <taxon>Rhabditomorpha</taxon>
        <taxon>Rhabditoidea</taxon>
        <taxon>Rhabditidae</taxon>
        <taxon>Peloderinae</taxon>
        <taxon>Caenorhabditis</taxon>
    </lineage>
</organism>
<dbReference type="FunFam" id="3.30.50.10:FF:000070">
    <property type="entry name" value="Nuclear hormone receptor family member nhr-2"/>
    <property type="match status" value="1"/>
</dbReference>
<gene>
    <name evidence="13" type="ORF">L3Y34_014620</name>
</gene>
<dbReference type="PROSITE" id="PS00031">
    <property type="entry name" value="NUCLEAR_REC_DBD_1"/>
    <property type="match status" value="1"/>
</dbReference>
<dbReference type="PANTHER" id="PTHR48092">
    <property type="entry name" value="KNIRPS-RELATED PROTEIN-RELATED"/>
    <property type="match status" value="1"/>
</dbReference>
<dbReference type="Pfam" id="PF00105">
    <property type="entry name" value="zf-C4"/>
    <property type="match status" value="1"/>
</dbReference>
<dbReference type="GO" id="GO:0008270">
    <property type="term" value="F:zinc ion binding"/>
    <property type="evidence" value="ECO:0007669"/>
    <property type="project" value="UniProtKB-KW"/>
</dbReference>
<feature type="region of interest" description="Disordered" evidence="11">
    <location>
        <begin position="175"/>
        <end position="218"/>
    </location>
</feature>
<dbReference type="Gene3D" id="3.30.50.10">
    <property type="entry name" value="Erythroid Transcription Factor GATA-1, subunit A"/>
    <property type="match status" value="1"/>
</dbReference>
<dbReference type="SUPFAM" id="SSF57716">
    <property type="entry name" value="Glucocorticoid receptor-like (DNA-binding domain)"/>
    <property type="match status" value="1"/>
</dbReference>
<evidence type="ECO:0000256" key="8">
    <source>
        <dbReference type="ARBA" id="ARBA00023170"/>
    </source>
</evidence>
<evidence type="ECO:0000256" key="9">
    <source>
        <dbReference type="ARBA" id="ARBA00023242"/>
    </source>
</evidence>
<protein>
    <recommendedName>
        <fullName evidence="12">Nuclear receptor domain-containing protein</fullName>
    </recommendedName>
</protein>
<keyword evidence="8" id="KW-0675">Receptor</keyword>
<evidence type="ECO:0000256" key="1">
    <source>
        <dbReference type="ARBA" id="ARBA00005993"/>
    </source>
</evidence>
<name>A0AAE9DSD9_CAEBR</name>
<reference evidence="13 14" key="1">
    <citation type="submission" date="2022-05" db="EMBL/GenBank/DDBJ databases">
        <title>Chromosome-level reference genomes for two strains of Caenorhabditis briggsae: an improved platform for comparative genomics.</title>
        <authorList>
            <person name="Stevens L."/>
            <person name="Andersen E.C."/>
        </authorList>
    </citation>
    <scope>NUCLEOTIDE SEQUENCE [LARGE SCALE GENOMIC DNA]</scope>
    <source>
        <strain evidence="13">QX1410_ONT</strain>
        <tissue evidence="13">Whole-organism</tissue>
    </source>
</reference>
<evidence type="ECO:0000256" key="11">
    <source>
        <dbReference type="SAM" id="MobiDB-lite"/>
    </source>
</evidence>
<keyword evidence="9" id="KW-0539">Nucleus</keyword>
<dbReference type="PROSITE" id="PS51030">
    <property type="entry name" value="NUCLEAR_REC_DBD_2"/>
    <property type="match status" value="1"/>
</dbReference>
<dbReference type="Proteomes" id="UP000827892">
    <property type="component" value="Chromosome I"/>
</dbReference>
<keyword evidence="6" id="KW-0238">DNA-binding</keyword>
<evidence type="ECO:0000256" key="7">
    <source>
        <dbReference type="ARBA" id="ARBA00023163"/>
    </source>
</evidence>
<dbReference type="GO" id="GO:0003700">
    <property type="term" value="F:DNA-binding transcription factor activity"/>
    <property type="evidence" value="ECO:0007669"/>
    <property type="project" value="InterPro"/>
</dbReference>
<evidence type="ECO:0000256" key="2">
    <source>
        <dbReference type="ARBA" id="ARBA00022723"/>
    </source>
</evidence>
<evidence type="ECO:0000256" key="5">
    <source>
        <dbReference type="ARBA" id="ARBA00023015"/>
    </source>
</evidence>
<comment type="similarity">
    <text evidence="1">Belongs to the nuclear hormone receptor family.</text>
</comment>
<evidence type="ECO:0000313" key="13">
    <source>
        <dbReference type="EMBL" id="ULU10450.1"/>
    </source>
</evidence>
<sequence>MAQPIPTDPMHFPTTHGYPAIYPYGQQYPPDMSNFAANPQFTPELFQMYFQLYTNQQFTHPAPPHPATEIESSSHTQASPTMNQSSEEGRDSGNETISPPLPPQPHLYQNNSSFSQTTPAVSPHYPAPLPPQVQHQTPVQVITPEQHLQQINQTIPNNQTPVQLAPQNSAYAINNLLSPQNSPNAEEDEQENRQTRRNTFPTSENRKRPIPSGPPIVPPNFTSNYTPMMMQNFAAFMDPSYFKRESCQICGDSASGYHYGVLSCEGCKGFFRRSVHRKSTYVCQKGAACSFSLENCTINRGIRTRCQACRYARCLAVGMNKESVRITKDEPKKTEYTKWSEAQSNELKELTEVFKSTMPSSMRFNSFNDVFEAIKKLIEDVKGLKTIFKSDSGNIPNVIRLFSKGFLTIRAAFTFDTIPFYSAINPNFNSDVEQLRSGIRNTVFNDNLLALVTAIHIIKSAESGENSSVLPIYCKELRSQFSITHPQESGIYERIIAKLGPCSN</sequence>
<keyword evidence="4" id="KW-0862">Zinc</keyword>
<dbReference type="CDD" id="cd06916">
    <property type="entry name" value="NR_DBD_like"/>
    <property type="match status" value="1"/>
</dbReference>
<feature type="compositionally biased region" description="Polar residues" evidence="11">
    <location>
        <begin position="175"/>
        <end position="184"/>
    </location>
</feature>
<dbReference type="InterPro" id="IPR050200">
    <property type="entry name" value="Nuclear_hormone_rcpt_NR3"/>
</dbReference>
<comment type="function">
    <text evidence="10">Orphan nuclear receptor.</text>
</comment>
<evidence type="ECO:0000256" key="3">
    <source>
        <dbReference type="ARBA" id="ARBA00022771"/>
    </source>
</evidence>
<keyword evidence="5" id="KW-0805">Transcription regulation</keyword>
<accession>A0AAE9DSD9</accession>
<keyword evidence="2" id="KW-0479">Metal-binding</keyword>
<feature type="domain" description="Nuclear receptor" evidence="12">
    <location>
        <begin position="244"/>
        <end position="326"/>
    </location>
</feature>
<evidence type="ECO:0000313" key="14">
    <source>
        <dbReference type="Proteomes" id="UP000827892"/>
    </source>
</evidence>
<dbReference type="InterPro" id="IPR013088">
    <property type="entry name" value="Znf_NHR/GATA"/>
</dbReference>
<feature type="compositionally biased region" description="Polar residues" evidence="11">
    <location>
        <begin position="70"/>
        <end position="86"/>
    </location>
</feature>
<dbReference type="SMART" id="SM00399">
    <property type="entry name" value="ZnF_C4"/>
    <property type="match status" value="1"/>
</dbReference>
<keyword evidence="7" id="KW-0804">Transcription</keyword>
<keyword evidence="3" id="KW-0863">Zinc-finger</keyword>
<proteinExistence type="inferred from homology"/>
<dbReference type="GO" id="GO:0043565">
    <property type="term" value="F:sequence-specific DNA binding"/>
    <property type="evidence" value="ECO:0007669"/>
    <property type="project" value="InterPro"/>
</dbReference>
<dbReference type="EMBL" id="CP090891">
    <property type="protein sequence ID" value="ULU10450.1"/>
    <property type="molecule type" value="Genomic_DNA"/>
</dbReference>
<dbReference type="InterPro" id="IPR001628">
    <property type="entry name" value="Znf_hrmn_rcpt"/>
</dbReference>
<evidence type="ECO:0000256" key="6">
    <source>
        <dbReference type="ARBA" id="ARBA00023125"/>
    </source>
</evidence>
<evidence type="ECO:0000256" key="4">
    <source>
        <dbReference type="ARBA" id="ARBA00022833"/>
    </source>
</evidence>
<evidence type="ECO:0000256" key="10">
    <source>
        <dbReference type="ARBA" id="ARBA00037512"/>
    </source>
</evidence>